<dbReference type="Proteomes" id="UP000261828">
    <property type="component" value="Unassembled WGS sequence"/>
</dbReference>
<keyword evidence="2" id="KW-1185">Reference proteome</keyword>
<gene>
    <name evidence="1" type="ORF">DX873_15925</name>
</gene>
<dbReference type="RefSeq" id="WP_116185489.1">
    <property type="nucleotide sequence ID" value="NZ_QTJX01000005.1"/>
</dbReference>
<dbReference type="EMBL" id="QTJX01000005">
    <property type="protein sequence ID" value="RDY58019.1"/>
    <property type="molecule type" value="Genomic_DNA"/>
</dbReference>
<protein>
    <submittedName>
        <fullName evidence="1">Uncharacterized protein</fullName>
    </submittedName>
</protein>
<sequence>MRRTGKTTRLVDLAIQTLFEKGEIFIADMKWIESERRGFTSDEIADRDKFIDEIDASQRIQNHLMSRILKRLESEHHGQFEVNGRFIRLKSDYQFSVDTPKGRMLVGYKDIKKMHDFNYGNDE</sequence>
<reference evidence="1 2" key="1">
    <citation type="submission" date="2018-08" db="EMBL/GenBank/DDBJ databases">
        <title>Muricauda nanhaiensis sp. nov., isolated from seawater of the South China Sea.</title>
        <authorList>
            <person name="Dang Y."/>
        </authorList>
    </citation>
    <scope>NUCLEOTIDE SEQUENCE [LARGE SCALE GENOMIC DNA]</scope>
    <source>
        <strain evidence="1 2">SM1704</strain>
    </source>
</reference>
<evidence type="ECO:0000313" key="1">
    <source>
        <dbReference type="EMBL" id="RDY58019.1"/>
    </source>
</evidence>
<accession>A0A371JLT4</accession>
<dbReference type="OrthoDB" id="10012909at2"/>
<name>A0A371JLT4_9FLAO</name>
<comment type="caution">
    <text evidence="1">The sequence shown here is derived from an EMBL/GenBank/DDBJ whole genome shotgun (WGS) entry which is preliminary data.</text>
</comment>
<proteinExistence type="predicted"/>
<evidence type="ECO:0000313" key="2">
    <source>
        <dbReference type="Proteomes" id="UP000261828"/>
    </source>
</evidence>
<dbReference type="AlphaFoldDB" id="A0A371JLT4"/>
<organism evidence="1 2">
    <name type="scientific">Flagellimonas nanhaiensis</name>
    <dbReference type="NCBI Taxonomy" id="2292706"/>
    <lineage>
        <taxon>Bacteria</taxon>
        <taxon>Pseudomonadati</taxon>
        <taxon>Bacteroidota</taxon>
        <taxon>Flavobacteriia</taxon>
        <taxon>Flavobacteriales</taxon>
        <taxon>Flavobacteriaceae</taxon>
        <taxon>Flagellimonas</taxon>
    </lineage>
</organism>